<dbReference type="GO" id="GO:0005254">
    <property type="term" value="F:chloride channel activity"/>
    <property type="evidence" value="ECO:0007669"/>
    <property type="project" value="UniProtKB-KW"/>
</dbReference>
<keyword evidence="6" id="KW-1003">Cell membrane</keyword>
<dbReference type="GO" id="GO:0005886">
    <property type="term" value="C:plasma membrane"/>
    <property type="evidence" value="ECO:0007669"/>
    <property type="project" value="UniProtKB-SubCell"/>
</dbReference>
<evidence type="ECO:0000313" key="7">
    <source>
        <dbReference type="EMBL" id="CAD7254118.1"/>
    </source>
</evidence>
<gene>
    <name evidence="7" type="ORF">DSTB1V02_LOCUS13864</name>
</gene>
<dbReference type="EMBL" id="CAJPEV010007910">
    <property type="protein sequence ID" value="CAG0904999.1"/>
    <property type="molecule type" value="Genomic_DNA"/>
</dbReference>
<keyword evidence="8" id="KW-1185">Reference proteome</keyword>
<keyword evidence="6" id="KW-0813">Transport</keyword>
<keyword evidence="3 6" id="KW-1133">Transmembrane helix</keyword>
<evidence type="ECO:0000256" key="2">
    <source>
        <dbReference type="ARBA" id="ARBA00022692"/>
    </source>
</evidence>
<proteinExistence type="inferred from homology"/>
<dbReference type="EMBL" id="LR907427">
    <property type="protein sequence ID" value="CAD7254118.1"/>
    <property type="molecule type" value="Genomic_DNA"/>
</dbReference>
<keyword evidence="6" id="KW-0406">Ion transport</keyword>
<dbReference type="InterPro" id="IPR021134">
    <property type="entry name" value="Bestrophin-like"/>
</dbReference>
<comment type="function">
    <text evidence="6">Forms chloride channels.</text>
</comment>
<protein>
    <recommendedName>
        <fullName evidence="6">Bestrophin homolog</fullName>
    </recommendedName>
</protein>
<evidence type="ECO:0000256" key="4">
    <source>
        <dbReference type="ARBA" id="ARBA00023136"/>
    </source>
</evidence>
<dbReference type="OrthoDB" id="201595at2759"/>
<keyword evidence="6" id="KW-0407">Ion channel</keyword>
<evidence type="ECO:0000256" key="5">
    <source>
        <dbReference type="ARBA" id="ARBA00034769"/>
    </source>
</evidence>
<accession>A0A7R9AH72</accession>
<evidence type="ECO:0000313" key="8">
    <source>
        <dbReference type="Proteomes" id="UP000677054"/>
    </source>
</evidence>
<keyword evidence="4 6" id="KW-0472">Membrane</keyword>
<evidence type="ECO:0000256" key="1">
    <source>
        <dbReference type="ARBA" id="ARBA00004370"/>
    </source>
</evidence>
<dbReference type="PANTHER" id="PTHR10736">
    <property type="entry name" value="BESTROPHIN"/>
    <property type="match status" value="1"/>
</dbReference>
<dbReference type="PANTHER" id="PTHR10736:SF65">
    <property type="entry name" value="BESTROPHIN 1, ISOFORM C-RELATED"/>
    <property type="match status" value="1"/>
</dbReference>
<evidence type="ECO:0000256" key="3">
    <source>
        <dbReference type="ARBA" id="ARBA00022989"/>
    </source>
</evidence>
<sequence length="418" mass="49132">MTVTYTAEVTTVRPFGNFWRMLFRWRGSIYKLVWQDLLVFLAAFYAVNFTYRLGLSRERRLVFEYVSRIFNDFLSLVPMAFVLGFYVSLVMKRFWDQWWKIPRPDATMVNLVGYFQKDNERSRLMRRTLARYLNLSYVMAMSGVSPRVKRRFPTLQHLVEVGMLEAGELPILTGLGEKYKGNLFWVPIVWCMTIAKKALDEELADSERGYTQTVRCLDEFREGARKVLEYDRISIPLVYTQFFFYVGWLKVAETLINPFGDDDDDFELNGLADRHLQVSTTPRPRCSGSSGQERKRCGRHLHHLVCCYGGVNFVAVVPDLSETSVFFFHSDVIPLVARVVTPETIEECWTFAIFSYLICRLLRDDAWVEWIRNPRVVGKRRQKNKWIPGMASRRVEKKKNPRYALQRHKFYSMGRVPS</sequence>
<dbReference type="InterPro" id="IPR000615">
    <property type="entry name" value="Bestrophin"/>
</dbReference>
<reference evidence="7" key="1">
    <citation type="submission" date="2020-11" db="EMBL/GenBank/DDBJ databases">
        <authorList>
            <person name="Tran Van P."/>
        </authorList>
    </citation>
    <scope>NUCLEOTIDE SEQUENCE</scope>
</reference>
<keyword evidence="6" id="KW-0869">Chloride channel</keyword>
<dbReference type="Proteomes" id="UP000677054">
    <property type="component" value="Unassembled WGS sequence"/>
</dbReference>
<dbReference type="AlphaFoldDB" id="A0A7R9AH72"/>
<feature type="transmembrane region" description="Helical" evidence="6">
    <location>
        <begin position="73"/>
        <end position="91"/>
    </location>
</feature>
<dbReference type="Pfam" id="PF01062">
    <property type="entry name" value="Bestrophin"/>
    <property type="match status" value="1"/>
</dbReference>
<keyword evidence="6" id="KW-0868">Chloride</keyword>
<feature type="transmembrane region" description="Helical" evidence="6">
    <location>
        <begin position="32"/>
        <end position="53"/>
    </location>
</feature>
<evidence type="ECO:0000256" key="6">
    <source>
        <dbReference type="RuleBase" id="RU363126"/>
    </source>
</evidence>
<dbReference type="GO" id="GO:0034707">
    <property type="term" value="C:chloride channel complex"/>
    <property type="evidence" value="ECO:0007669"/>
    <property type="project" value="UniProtKB-KW"/>
</dbReference>
<keyword evidence="2 6" id="KW-0812">Transmembrane</keyword>
<comment type="similarity">
    <text evidence="5 6">Belongs to the anion channel-forming bestrophin (TC 1.A.46) family. Calcium-sensitive chloride channel subfamily.</text>
</comment>
<comment type="subcellular location">
    <subcellularLocation>
        <location evidence="6">Cell membrane</location>
        <topology evidence="6">Multi-pass membrane protein</topology>
    </subcellularLocation>
    <subcellularLocation>
        <location evidence="1">Membrane</location>
    </subcellularLocation>
</comment>
<organism evidence="7">
    <name type="scientific">Darwinula stevensoni</name>
    <dbReference type="NCBI Taxonomy" id="69355"/>
    <lineage>
        <taxon>Eukaryota</taxon>
        <taxon>Metazoa</taxon>
        <taxon>Ecdysozoa</taxon>
        <taxon>Arthropoda</taxon>
        <taxon>Crustacea</taxon>
        <taxon>Oligostraca</taxon>
        <taxon>Ostracoda</taxon>
        <taxon>Podocopa</taxon>
        <taxon>Podocopida</taxon>
        <taxon>Darwinulocopina</taxon>
        <taxon>Darwinuloidea</taxon>
        <taxon>Darwinulidae</taxon>
        <taxon>Darwinula</taxon>
    </lineage>
</organism>
<name>A0A7R9AH72_9CRUS</name>